<gene>
    <name evidence="1" type="ORF">XBKB1_1490044</name>
</gene>
<dbReference type="InterPro" id="IPR009003">
    <property type="entry name" value="Peptidase_S1_PA"/>
</dbReference>
<dbReference type="SUPFAM" id="SSF50494">
    <property type="entry name" value="Trypsin-like serine proteases"/>
    <property type="match status" value="1"/>
</dbReference>
<dbReference type="Gene3D" id="2.40.10.10">
    <property type="entry name" value="Trypsin-like serine proteases"/>
    <property type="match status" value="1"/>
</dbReference>
<reference evidence="1" key="1">
    <citation type="submission" date="2013-07" db="EMBL/GenBank/DDBJ databases">
        <title>Sub-species coevolution in mutualistic symbiosis.</title>
        <authorList>
            <person name="Murfin K."/>
            <person name="Klassen J."/>
            <person name="Lee M."/>
            <person name="Forst S."/>
            <person name="Stock P."/>
            <person name="Goodrich-Blair H."/>
        </authorList>
    </citation>
    <scope>NUCLEOTIDE SEQUENCE [LARGE SCALE GENOMIC DNA]</scope>
    <source>
        <strain evidence="1">Kraussei Becker Underwood</strain>
    </source>
</reference>
<evidence type="ECO:0000313" key="2">
    <source>
        <dbReference type="Proteomes" id="UP000028493"/>
    </source>
</evidence>
<dbReference type="AlphaFoldDB" id="A0A077PRE4"/>
<evidence type="ECO:0000313" key="1">
    <source>
        <dbReference type="EMBL" id="CDH23092.1"/>
    </source>
</evidence>
<dbReference type="Proteomes" id="UP000028493">
    <property type="component" value="Unassembled WGS sequence"/>
</dbReference>
<accession>A0A077PRE4</accession>
<comment type="caution">
    <text evidence="1">The sequence shown here is derived from an EMBL/GenBank/DDBJ whole genome shotgun (WGS) entry which is preliminary data.</text>
</comment>
<dbReference type="EMBL" id="CBSZ010000056">
    <property type="protein sequence ID" value="CDH23092.1"/>
    <property type="molecule type" value="Genomic_DNA"/>
</dbReference>
<proteinExistence type="predicted"/>
<dbReference type="HOGENOM" id="CLU_2144899_0_0_6"/>
<sequence length="112" mass="12209">MLTIMVVTIMSDNYNDMGLPSGRNNPVEKANSSVNVSGGPNAPYIPWVVKIFREARDEHGVVSPDYVRCSTGFLVSHRWILTARHAVEQGGVLLVQKTCPLGSFAGLKDPII</sequence>
<evidence type="ECO:0008006" key="3">
    <source>
        <dbReference type="Google" id="ProtNLM"/>
    </source>
</evidence>
<name>A0A077PRE4_XENBV</name>
<organism evidence="1 2">
    <name type="scientific">Xenorhabdus bovienii str. kraussei Becker Underwood</name>
    <dbReference type="NCBI Taxonomy" id="1398204"/>
    <lineage>
        <taxon>Bacteria</taxon>
        <taxon>Pseudomonadati</taxon>
        <taxon>Pseudomonadota</taxon>
        <taxon>Gammaproteobacteria</taxon>
        <taxon>Enterobacterales</taxon>
        <taxon>Morganellaceae</taxon>
        <taxon>Xenorhabdus</taxon>
    </lineage>
</organism>
<protein>
    <recommendedName>
        <fullName evidence="3">Peptidase S1 domain-containing protein</fullName>
    </recommendedName>
</protein>
<dbReference type="InterPro" id="IPR043504">
    <property type="entry name" value="Peptidase_S1_PA_chymotrypsin"/>
</dbReference>